<dbReference type="Pfam" id="PF07647">
    <property type="entry name" value="SAM_2"/>
    <property type="match status" value="1"/>
</dbReference>
<keyword evidence="2" id="KW-0862">Zinc</keyword>
<dbReference type="Pfam" id="PF00620">
    <property type="entry name" value="RhoGAP"/>
    <property type="match status" value="1"/>
</dbReference>
<evidence type="ECO:0000313" key="7">
    <source>
        <dbReference type="Proteomes" id="UP001652625"/>
    </source>
</evidence>
<evidence type="ECO:0000256" key="2">
    <source>
        <dbReference type="ARBA" id="ARBA00022833"/>
    </source>
</evidence>
<dbReference type="PANTHER" id="PTHR45818">
    <property type="entry name" value="PROTEIN VAV"/>
    <property type="match status" value="1"/>
</dbReference>
<dbReference type="SUPFAM" id="SSF47769">
    <property type="entry name" value="SAM/Pointed domain"/>
    <property type="match status" value="1"/>
</dbReference>
<dbReference type="SUPFAM" id="SSF55550">
    <property type="entry name" value="SH2 domain"/>
    <property type="match status" value="2"/>
</dbReference>
<dbReference type="InterPro" id="IPR013761">
    <property type="entry name" value="SAM/pointed_sf"/>
</dbReference>
<dbReference type="CDD" id="cd20830">
    <property type="entry name" value="C1_PIK3R-like_rpt2"/>
    <property type="match status" value="1"/>
</dbReference>
<dbReference type="InterPro" id="IPR000980">
    <property type="entry name" value="SH2"/>
</dbReference>
<dbReference type="Gene3D" id="2.30.30.40">
    <property type="entry name" value="SH3 Domains"/>
    <property type="match status" value="1"/>
</dbReference>
<dbReference type="PANTHER" id="PTHR45818:SF3">
    <property type="entry name" value="PROTEIN VAV"/>
    <property type="match status" value="1"/>
</dbReference>
<feature type="domain" description="SH2" evidence="4">
    <location>
        <begin position="505"/>
        <end position="588"/>
    </location>
</feature>
<dbReference type="InterPro" id="IPR036028">
    <property type="entry name" value="SH3-like_dom_sf"/>
</dbReference>
<dbReference type="SMART" id="SM00454">
    <property type="entry name" value="SAM"/>
    <property type="match status" value="1"/>
</dbReference>
<dbReference type="InterPro" id="IPR008936">
    <property type="entry name" value="Rho_GTPase_activation_prot"/>
</dbReference>
<evidence type="ECO:0000256" key="1">
    <source>
        <dbReference type="ARBA" id="ARBA00022723"/>
    </source>
</evidence>
<evidence type="ECO:0000259" key="6">
    <source>
        <dbReference type="SMART" id="SM00454"/>
    </source>
</evidence>
<dbReference type="InterPro" id="IPR046349">
    <property type="entry name" value="C1-like_sf"/>
</dbReference>
<protein>
    <submittedName>
        <fullName evidence="8">Phosphatidylinositol 3-kinase regulatory subunit alpha isoform X2</fullName>
    </submittedName>
</protein>
<dbReference type="Gene3D" id="3.30.60.20">
    <property type="match status" value="2"/>
</dbReference>
<dbReference type="SUPFAM" id="SSF57889">
    <property type="entry name" value="Cysteine-rich domain"/>
    <property type="match status" value="2"/>
</dbReference>
<dbReference type="SMART" id="SM00109">
    <property type="entry name" value="C1"/>
    <property type="match status" value="2"/>
</dbReference>
<keyword evidence="7" id="KW-1185">Reference proteome</keyword>
<feature type="domain" description="Phorbol-ester/DAG-type" evidence="3">
    <location>
        <begin position="91"/>
        <end position="140"/>
    </location>
</feature>
<reference evidence="8" key="1">
    <citation type="submission" date="2025-08" db="UniProtKB">
        <authorList>
            <consortium name="RefSeq"/>
        </authorList>
    </citation>
    <scope>IDENTIFICATION</scope>
</reference>
<dbReference type="SMART" id="SM00324">
    <property type="entry name" value="RhoGAP"/>
    <property type="match status" value="1"/>
</dbReference>
<gene>
    <name evidence="8" type="primary">LOC100210096</name>
</gene>
<dbReference type="Gene3D" id="1.10.150.50">
    <property type="entry name" value="Transcription Factor, Ets-1"/>
    <property type="match status" value="1"/>
</dbReference>
<dbReference type="SUPFAM" id="SSF48350">
    <property type="entry name" value="GTPase activation domain, GAP"/>
    <property type="match status" value="1"/>
</dbReference>
<dbReference type="CDD" id="cd00159">
    <property type="entry name" value="RhoGAP"/>
    <property type="match status" value="1"/>
</dbReference>
<dbReference type="InterPro" id="IPR000198">
    <property type="entry name" value="RhoGAP_dom"/>
</dbReference>
<keyword evidence="1" id="KW-0479">Metal-binding</keyword>
<dbReference type="InterPro" id="IPR001660">
    <property type="entry name" value="SAM"/>
</dbReference>
<dbReference type="RefSeq" id="XP_065657081.1">
    <property type="nucleotide sequence ID" value="XM_065801009.1"/>
</dbReference>
<dbReference type="SMART" id="SM00252">
    <property type="entry name" value="SH2"/>
    <property type="match status" value="2"/>
</dbReference>
<feature type="domain" description="Rho-GAP" evidence="5">
    <location>
        <begin position="318"/>
        <end position="493"/>
    </location>
</feature>
<dbReference type="Gene3D" id="1.10.555.10">
    <property type="entry name" value="Rho GTPase activation protein"/>
    <property type="match status" value="1"/>
</dbReference>
<evidence type="ECO:0000259" key="5">
    <source>
        <dbReference type="SMART" id="SM00324"/>
    </source>
</evidence>
<dbReference type="PRINTS" id="PR00401">
    <property type="entry name" value="SH2DOMAIN"/>
</dbReference>
<dbReference type="InterPro" id="IPR036860">
    <property type="entry name" value="SH2_dom_sf"/>
</dbReference>
<dbReference type="InterPro" id="IPR002219">
    <property type="entry name" value="PKC_DAG/PE"/>
</dbReference>
<dbReference type="Pfam" id="PF00130">
    <property type="entry name" value="C1_1"/>
    <property type="match status" value="2"/>
</dbReference>
<dbReference type="Pfam" id="PF00017">
    <property type="entry name" value="SH2"/>
    <property type="match status" value="2"/>
</dbReference>
<dbReference type="SUPFAM" id="SSF50044">
    <property type="entry name" value="SH3-domain"/>
    <property type="match status" value="1"/>
</dbReference>
<name>A0ABM4C652_HYDVU</name>
<evidence type="ECO:0000313" key="8">
    <source>
        <dbReference type="RefSeq" id="XP_065657081.1"/>
    </source>
</evidence>
<feature type="domain" description="SH2" evidence="4">
    <location>
        <begin position="790"/>
        <end position="875"/>
    </location>
</feature>
<feature type="domain" description="Phorbol-ester/DAG-type" evidence="3">
    <location>
        <begin position="245"/>
        <end position="294"/>
    </location>
</feature>
<dbReference type="PRINTS" id="PR00678">
    <property type="entry name" value="PI3KINASEP85"/>
</dbReference>
<accession>A0ABM4C652</accession>
<dbReference type="Proteomes" id="UP001652625">
    <property type="component" value="Chromosome 07"/>
</dbReference>
<feature type="domain" description="SAM" evidence="6">
    <location>
        <begin position="156"/>
        <end position="222"/>
    </location>
</feature>
<dbReference type="GeneID" id="100210096"/>
<dbReference type="CDD" id="cd00029">
    <property type="entry name" value="C1"/>
    <property type="match status" value="1"/>
</dbReference>
<sequence>MGERDFVVFIVNHDYLPKEGEIELKVGDECYVKKPVENPYGLLEGVNIRTKASGRFPGKYCSIVNENTPPPRPSKPKPDPNRSKFFNISNHHIEKVNIKRPMWCENCDEYIWGGSRISFMCTKCLRCTHIGCHRVFQKECLPVSLSLSRDSILKPVTTWSCEEVMEWMVASHLHMYLNLFKANHVKGVDLANVNEQHLKNIGMGNDLHIKQLTQCLDELLLDPPTASELTNNIPLSTNNNINCHRRLYEHTFTTLQNCDLCKKPMFGIIKQGFMCADCGKQCHRSCAFDLIGPCSERLSGRRPSDSPDPSFCCNFTSVVIPPVMRKCIEMIESFEILTENIYTKNVPYIYCNALRSALNQDPETVNMFDDAWSDPSFAAYVLKSFLLELPNPFLSEFMYDSFINLASSGHYSLQDITELYSNLHPSCRSHLNVVLRHLLWAINNCANNVITAESLTVEFAILLVRPLDYQADKLVAHFDKHKEVVKMLLWYISQREISEAENSGEDWFWADATKREVSLALRGKCDGSFLVRKSENRLGEWTLTVMKDGRERFIKIMQHNGRFGFQISLLNFSSLKFLIEYFKDHSLNEMNSNLDTCLNYPCVKQKKILVNENDQVVQKKFKQIDEKLKEIKIIEFKKEEMQLRLEECKMLSESQTDIVNFISAQYDLAFKQIKEASPEDQHIFLESKRVLESILQIEKNTWNQLDAELVTLTYEYDTLKAQLTDLGTELPVLQEEYSQLEKQMEKYFPDEKMKIQSEKMEDIYDVLPVSQPRRQSIGQEYPTPDGLDESLWLFGDLEREQIVEMLENKPNGTFLVRKSKQYTYCISLVHDKGNPPKIKHIPILRGPNGYGFAEPHNIYPTLQSLINHYHSQSLRMHNSSLDTTLKTPYRFFEH</sequence>
<evidence type="ECO:0000259" key="3">
    <source>
        <dbReference type="SMART" id="SM00109"/>
    </source>
</evidence>
<proteinExistence type="predicted"/>
<dbReference type="Gene3D" id="3.30.505.10">
    <property type="entry name" value="SH2 domain"/>
    <property type="match status" value="2"/>
</dbReference>
<organism evidence="7 8">
    <name type="scientific">Hydra vulgaris</name>
    <name type="common">Hydra</name>
    <name type="synonym">Hydra attenuata</name>
    <dbReference type="NCBI Taxonomy" id="6087"/>
    <lineage>
        <taxon>Eukaryota</taxon>
        <taxon>Metazoa</taxon>
        <taxon>Cnidaria</taxon>
        <taxon>Hydrozoa</taxon>
        <taxon>Hydroidolina</taxon>
        <taxon>Anthoathecata</taxon>
        <taxon>Aplanulata</taxon>
        <taxon>Hydridae</taxon>
        <taxon>Hydra</taxon>
    </lineage>
</organism>
<evidence type="ECO:0000259" key="4">
    <source>
        <dbReference type="SMART" id="SM00252"/>
    </source>
</evidence>